<gene>
    <name evidence="2" type="primary">hgsnat</name>
</gene>
<feature type="transmembrane region" description="Helical" evidence="1">
    <location>
        <begin position="398"/>
        <end position="416"/>
    </location>
</feature>
<keyword evidence="1" id="KW-0812">Transmembrane</keyword>
<feature type="transmembrane region" description="Helical" evidence="1">
    <location>
        <begin position="368"/>
        <end position="389"/>
    </location>
</feature>
<reference evidence="2" key="1">
    <citation type="submission" date="2019-06" db="EMBL/GenBank/DDBJ databases">
        <authorList>
            <consortium name="Wellcome Sanger Institute Data Sharing"/>
        </authorList>
    </citation>
    <scope>NUCLEOTIDE SEQUENCE [LARGE SCALE GENOMIC DNA]</scope>
</reference>
<dbReference type="Proteomes" id="UP000472267">
    <property type="component" value="Chromosome 6"/>
</dbReference>
<feature type="transmembrane region" description="Helical" evidence="1">
    <location>
        <begin position="182"/>
        <end position="203"/>
    </location>
</feature>
<keyword evidence="1" id="KW-1133">Transmembrane helix</keyword>
<evidence type="ECO:0000313" key="3">
    <source>
        <dbReference type="Proteomes" id="UP000472267"/>
    </source>
</evidence>
<protein>
    <submittedName>
        <fullName evidence="2">Uncharacterized protein</fullName>
    </submittedName>
</protein>
<dbReference type="AlphaFoldDB" id="A0A672I3S4"/>
<keyword evidence="1" id="KW-0472">Membrane</keyword>
<name>A0A672I3S4_SALFA</name>
<evidence type="ECO:0000256" key="1">
    <source>
        <dbReference type="SAM" id="Phobius"/>
    </source>
</evidence>
<dbReference type="PANTHER" id="PTHR31061:SF37">
    <property type="entry name" value="HEPARAN-ALPHA-GLUCOSAMINIDE N-ACETYLTRANSFERASE"/>
    <property type="match status" value="1"/>
</dbReference>
<reference evidence="2" key="3">
    <citation type="submission" date="2025-09" db="UniProtKB">
        <authorList>
            <consortium name="Ensembl"/>
        </authorList>
    </citation>
    <scope>IDENTIFICATION</scope>
</reference>
<feature type="transmembrane region" description="Helical" evidence="1">
    <location>
        <begin position="436"/>
        <end position="455"/>
    </location>
</feature>
<dbReference type="Ensembl" id="ENSSFAT00005037045.1">
    <property type="protein sequence ID" value="ENSSFAP00005035700.1"/>
    <property type="gene ID" value="ENSSFAG00005018070.1"/>
</dbReference>
<keyword evidence="3" id="KW-1185">Reference proteome</keyword>
<sequence>VSECVLMCLPPAGSRQHMSLKMDEAFLTVNNELDTDVLVSWVSQHCYQCAFQLLGVIPKRSGPGDLGSVEFNVGTQHEISLQLNSTQTNEEVPFHFGEFGNYSLWAKSVNSSSVNCSIVTDAEPVNSYMRDKTELALVARSDTFYLFFRISLVIMVFVNYGGGRYWFFRHESWNGLTVADLVFPWFVFIMGTSIALSINSMLRAGSSRRSALGKVVWRSVQLFIIGLVIINPNYCQGALSWNSLRIPGVLQRLAWSYLVVASLDLSADVFQDTRWSRCLDILLYWPAWLCVILLEVAWLCLTFLLPVPGCPTGYLGPGGIGDMGLYANCTGGAAAFIDRWLLGENHIYQTPSLRVMYRSHVPYDPEGVLGSINSILITFLGLQAGKIILHYRDISTSIISRFFIWGLFLGVISAVLTKCSTNQGFIPVNKNLWSLSYVTTLACFAFVLLAIIYYAVDVKKWWSGAPFYYPGMNSILVYVGHEVFENYFPFRWQMANSQSHTEHLAQNLVATCCWVFISYILYRKKIFWKI</sequence>
<organism evidence="2 3">
    <name type="scientific">Salarias fasciatus</name>
    <name type="common">Jewelled blenny</name>
    <name type="synonym">Blennius fasciatus</name>
    <dbReference type="NCBI Taxonomy" id="181472"/>
    <lineage>
        <taxon>Eukaryota</taxon>
        <taxon>Metazoa</taxon>
        <taxon>Chordata</taxon>
        <taxon>Craniata</taxon>
        <taxon>Vertebrata</taxon>
        <taxon>Euteleostomi</taxon>
        <taxon>Actinopterygii</taxon>
        <taxon>Neopterygii</taxon>
        <taxon>Teleostei</taxon>
        <taxon>Neoteleostei</taxon>
        <taxon>Acanthomorphata</taxon>
        <taxon>Ovalentaria</taxon>
        <taxon>Blenniimorphae</taxon>
        <taxon>Blenniiformes</taxon>
        <taxon>Blennioidei</taxon>
        <taxon>Blenniidae</taxon>
        <taxon>Salariinae</taxon>
        <taxon>Salarias</taxon>
    </lineage>
</organism>
<evidence type="ECO:0000313" key="2">
    <source>
        <dbReference type="Ensembl" id="ENSSFAP00005035700.1"/>
    </source>
</evidence>
<accession>A0A672I3S4</accession>
<feature type="transmembrane region" description="Helical" evidence="1">
    <location>
        <begin position="144"/>
        <end position="162"/>
    </location>
</feature>
<proteinExistence type="predicted"/>
<feature type="transmembrane region" description="Helical" evidence="1">
    <location>
        <begin position="504"/>
        <end position="522"/>
    </location>
</feature>
<feature type="transmembrane region" description="Helical" evidence="1">
    <location>
        <begin position="282"/>
        <end position="305"/>
    </location>
</feature>
<dbReference type="PANTHER" id="PTHR31061">
    <property type="entry name" value="LD22376P"/>
    <property type="match status" value="1"/>
</dbReference>
<feature type="transmembrane region" description="Helical" evidence="1">
    <location>
        <begin position="467"/>
        <end position="484"/>
    </location>
</feature>
<reference evidence="2" key="2">
    <citation type="submission" date="2025-08" db="UniProtKB">
        <authorList>
            <consortium name="Ensembl"/>
        </authorList>
    </citation>
    <scope>IDENTIFICATION</scope>
</reference>